<evidence type="ECO:0000256" key="1">
    <source>
        <dbReference type="ARBA" id="ARBA00004141"/>
    </source>
</evidence>
<evidence type="ECO:0000313" key="12">
    <source>
        <dbReference type="Proteomes" id="UP001151582"/>
    </source>
</evidence>
<evidence type="ECO:0000256" key="9">
    <source>
        <dbReference type="SAM" id="Phobius"/>
    </source>
</evidence>
<keyword evidence="12" id="KW-1185">Reference proteome</keyword>
<sequence length="381" mass="43820">MRRSIALWVMACPRRFREHLAKAPEQLNRWEILRLGVAGLYLLSVAYFMVFMQMLSDLRWDRSAPKLLDLAFDYFPHYQNIHIADNLVLSSLLFMIVGNMILIGNWRDRVVFIRRLLWLLGTLYFFRGFTLIVTTAPSPLECVSPRYESLKDMVMLGFKLVATVSRTCSDNIYSGHTVILMSSFLMWRIHSRHTAIIIYSFCHMLAGVSFIILTHLHYTIDVLIAIFFTYAMFSLYFYGLERAALYHYALLPYSQRRQSRPQRFNQRTALAFSKAFPSRDHESLITAPTAASSTTAHDHTLSPSVSLDITMDEKLGLSSSLTQPDVAETDWKRLLVTPRVLNNGVPRLIGWMDGLDLRLDTPLPMDSASSSHYIPLAERHV</sequence>
<keyword evidence="5" id="KW-0746">Sphingolipid metabolism</keyword>
<dbReference type="GO" id="GO:0005789">
    <property type="term" value="C:endoplasmic reticulum membrane"/>
    <property type="evidence" value="ECO:0007669"/>
    <property type="project" value="TreeGrafter"/>
</dbReference>
<dbReference type="AlphaFoldDB" id="A0A9W8EDW7"/>
<comment type="subcellular location">
    <subcellularLocation>
        <location evidence="1">Membrane</location>
        <topology evidence="1">Multi-pass membrane protein</topology>
    </subcellularLocation>
</comment>
<feature type="transmembrane region" description="Helical" evidence="9">
    <location>
        <begin position="172"/>
        <end position="189"/>
    </location>
</feature>
<protein>
    <recommendedName>
        <fullName evidence="10">Sphingomyelin synthase-like domain-containing protein</fullName>
    </recommendedName>
</protein>
<evidence type="ECO:0000313" key="11">
    <source>
        <dbReference type="EMBL" id="KAJ1983364.1"/>
    </source>
</evidence>
<keyword evidence="8 9" id="KW-0472">Membrane</keyword>
<dbReference type="InterPro" id="IPR025749">
    <property type="entry name" value="Sphingomyelin_synth-like_dom"/>
</dbReference>
<comment type="caution">
    <text evidence="11">The sequence shown here is derived from an EMBL/GenBank/DDBJ whole genome shotgun (WGS) entry which is preliminary data.</text>
</comment>
<proteinExistence type="inferred from homology"/>
<dbReference type="EMBL" id="JANBQB010000058">
    <property type="protein sequence ID" value="KAJ1983364.1"/>
    <property type="molecule type" value="Genomic_DNA"/>
</dbReference>
<dbReference type="InterPro" id="IPR045221">
    <property type="entry name" value="Sphingomyelin_synth-like"/>
</dbReference>
<evidence type="ECO:0000259" key="10">
    <source>
        <dbReference type="Pfam" id="PF14360"/>
    </source>
</evidence>
<keyword evidence="7" id="KW-0443">Lipid metabolism</keyword>
<comment type="similarity">
    <text evidence="2">Belongs to the sphingomyelin synthase family.</text>
</comment>
<dbReference type="GO" id="GO:0033188">
    <property type="term" value="F:sphingomyelin synthase activity"/>
    <property type="evidence" value="ECO:0007669"/>
    <property type="project" value="TreeGrafter"/>
</dbReference>
<feature type="transmembrane region" description="Helical" evidence="9">
    <location>
        <begin position="32"/>
        <end position="55"/>
    </location>
</feature>
<dbReference type="Pfam" id="PF14360">
    <property type="entry name" value="PAP2_C"/>
    <property type="match status" value="1"/>
</dbReference>
<reference evidence="11" key="1">
    <citation type="submission" date="2022-07" db="EMBL/GenBank/DDBJ databases">
        <title>Phylogenomic reconstructions and comparative analyses of Kickxellomycotina fungi.</title>
        <authorList>
            <person name="Reynolds N.K."/>
            <person name="Stajich J.E."/>
            <person name="Barry K."/>
            <person name="Grigoriev I.V."/>
            <person name="Crous P."/>
            <person name="Smith M.E."/>
        </authorList>
    </citation>
    <scope>NUCLEOTIDE SEQUENCE</scope>
    <source>
        <strain evidence="11">RSA 567</strain>
    </source>
</reference>
<accession>A0A9W8EDW7</accession>
<evidence type="ECO:0000256" key="4">
    <source>
        <dbReference type="ARBA" id="ARBA00022692"/>
    </source>
</evidence>
<organism evidence="11 12">
    <name type="scientific">Dimargaris verticillata</name>
    <dbReference type="NCBI Taxonomy" id="2761393"/>
    <lineage>
        <taxon>Eukaryota</taxon>
        <taxon>Fungi</taxon>
        <taxon>Fungi incertae sedis</taxon>
        <taxon>Zoopagomycota</taxon>
        <taxon>Kickxellomycotina</taxon>
        <taxon>Dimargaritomycetes</taxon>
        <taxon>Dimargaritales</taxon>
        <taxon>Dimargaritaceae</taxon>
        <taxon>Dimargaris</taxon>
    </lineage>
</organism>
<feature type="transmembrane region" description="Helical" evidence="9">
    <location>
        <begin position="116"/>
        <end position="136"/>
    </location>
</feature>
<gene>
    <name evidence="11" type="ORF">H4R34_001314</name>
</gene>
<evidence type="ECO:0000256" key="5">
    <source>
        <dbReference type="ARBA" id="ARBA00022919"/>
    </source>
</evidence>
<dbReference type="PANTHER" id="PTHR21290:SF25">
    <property type="entry name" value="SPHINGOMYELIN SYNTHASE-RELATED PROTEIN 1"/>
    <property type="match status" value="1"/>
</dbReference>
<dbReference type="GO" id="GO:0005886">
    <property type="term" value="C:plasma membrane"/>
    <property type="evidence" value="ECO:0007669"/>
    <property type="project" value="TreeGrafter"/>
</dbReference>
<evidence type="ECO:0000256" key="7">
    <source>
        <dbReference type="ARBA" id="ARBA00023098"/>
    </source>
</evidence>
<keyword evidence="6 9" id="KW-1133">Transmembrane helix</keyword>
<evidence type="ECO:0000256" key="2">
    <source>
        <dbReference type="ARBA" id="ARBA00005441"/>
    </source>
</evidence>
<evidence type="ECO:0000256" key="8">
    <source>
        <dbReference type="ARBA" id="ARBA00023136"/>
    </source>
</evidence>
<dbReference type="Proteomes" id="UP001151582">
    <property type="component" value="Unassembled WGS sequence"/>
</dbReference>
<keyword evidence="4 9" id="KW-0812">Transmembrane</keyword>
<feature type="domain" description="Sphingomyelin synthase-like" evidence="10">
    <location>
        <begin position="167"/>
        <end position="236"/>
    </location>
</feature>
<keyword evidence="3" id="KW-0808">Transferase</keyword>
<dbReference type="GO" id="GO:0000139">
    <property type="term" value="C:Golgi membrane"/>
    <property type="evidence" value="ECO:0007669"/>
    <property type="project" value="TreeGrafter"/>
</dbReference>
<dbReference type="PANTHER" id="PTHR21290">
    <property type="entry name" value="SPHINGOMYELIN SYNTHETASE"/>
    <property type="match status" value="1"/>
</dbReference>
<evidence type="ECO:0000256" key="3">
    <source>
        <dbReference type="ARBA" id="ARBA00022679"/>
    </source>
</evidence>
<dbReference type="GO" id="GO:0046513">
    <property type="term" value="P:ceramide biosynthetic process"/>
    <property type="evidence" value="ECO:0007669"/>
    <property type="project" value="TreeGrafter"/>
</dbReference>
<evidence type="ECO:0000256" key="6">
    <source>
        <dbReference type="ARBA" id="ARBA00022989"/>
    </source>
</evidence>
<dbReference type="OrthoDB" id="422827at2759"/>
<dbReference type="GO" id="GO:0047493">
    <property type="term" value="F:ceramide cholinephosphotransferase activity"/>
    <property type="evidence" value="ECO:0007669"/>
    <property type="project" value="TreeGrafter"/>
</dbReference>
<feature type="transmembrane region" description="Helical" evidence="9">
    <location>
        <begin position="87"/>
        <end position="104"/>
    </location>
</feature>
<feature type="transmembrane region" description="Helical" evidence="9">
    <location>
        <begin position="196"/>
        <end position="216"/>
    </location>
</feature>
<name>A0A9W8EDW7_9FUNG</name>
<feature type="transmembrane region" description="Helical" evidence="9">
    <location>
        <begin position="222"/>
        <end position="240"/>
    </location>
</feature>